<gene>
    <name evidence="2" type="ORF">CUNI_LOCUS9046</name>
</gene>
<evidence type="ECO:0000313" key="2">
    <source>
        <dbReference type="EMBL" id="CAG5123488.1"/>
    </source>
</evidence>
<evidence type="ECO:0000313" key="3">
    <source>
        <dbReference type="Proteomes" id="UP000678393"/>
    </source>
</evidence>
<comment type="caution">
    <text evidence="2">The sequence shown here is derived from an EMBL/GenBank/DDBJ whole genome shotgun (WGS) entry which is preliminary data.</text>
</comment>
<organism evidence="2 3">
    <name type="scientific">Candidula unifasciata</name>
    <dbReference type="NCBI Taxonomy" id="100452"/>
    <lineage>
        <taxon>Eukaryota</taxon>
        <taxon>Metazoa</taxon>
        <taxon>Spiralia</taxon>
        <taxon>Lophotrochozoa</taxon>
        <taxon>Mollusca</taxon>
        <taxon>Gastropoda</taxon>
        <taxon>Heterobranchia</taxon>
        <taxon>Euthyneura</taxon>
        <taxon>Panpulmonata</taxon>
        <taxon>Eupulmonata</taxon>
        <taxon>Stylommatophora</taxon>
        <taxon>Helicina</taxon>
        <taxon>Helicoidea</taxon>
        <taxon>Geomitridae</taxon>
        <taxon>Candidula</taxon>
    </lineage>
</organism>
<dbReference type="OrthoDB" id="6126350at2759"/>
<name>A0A8S3Z598_9EUPU</name>
<dbReference type="Proteomes" id="UP000678393">
    <property type="component" value="Unassembled WGS sequence"/>
</dbReference>
<proteinExistence type="predicted"/>
<protein>
    <submittedName>
        <fullName evidence="2">Uncharacterized protein</fullName>
    </submittedName>
</protein>
<evidence type="ECO:0000256" key="1">
    <source>
        <dbReference type="SAM" id="SignalP"/>
    </source>
</evidence>
<feature type="chain" id="PRO_5035904562" evidence="1">
    <location>
        <begin position="21"/>
        <end position="229"/>
    </location>
</feature>
<accession>A0A8S3Z598</accession>
<dbReference type="AlphaFoldDB" id="A0A8S3Z598"/>
<reference evidence="2" key="1">
    <citation type="submission" date="2021-04" db="EMBL/GenBank/DDBJ databases">
        <authorList>
            <consortium name="Molecular Ecology Group"/>
        </authorList>
    </citation>
    <scope>NUCLEOTIDE SEQUENCE</scope>
</reference>
<sequence length="229" mass="25206">MFSLTMIALLLIALAALSQGAVLRSVPTIDNPCQGDTTSTGTPVYLPIKDQIQLTITAANNADTTSQTFKQALVSMMSVLTESDTNGLDGPLQNVHGLSMAVGEPAVSASNNVTSLQQDYQDISTYIMYLQFFKTLQTATDNGQFTEGIDNVKNQFYAWLCRIDTTLRAQNKPMTQFVDNSAVNADVKTYATNGDKKNRYSLYYVAMKNAHDCIQNKNLKWATFLQTLN</sequence>
<feature type="signal peptide" evidence="1">
    <location>
        <begin position="1"/>
        <end position="20"/>
    </location>
</feature>
<keyword evidence="3" id="KW-1185">Reference proteome</keyword>
<dbReference type="EMBL" id="CAJHNH020001541">
    <property type="protein sequence ID" value="CAG5123488.1"/>
    <property type="molecule type" value="Genomic_DNA"/>
</dbReference>
<keyword evidence="1" id="KW-0732">Signal</keyword>